<dbReference type="AlphaFoldDB" id="A0A508X8E3"/>
<proteinExistence type="predicted"/>
<organism evidence="1 2">
    <name type="scientific">Sinorhizobium medicae</name>
    <dbReference type="NCBI Taxonomy" id="110321"/>
    <lineage>
        <taxon>Bacteria</taxon>
        <taxon>Pseudomonadati</taxon>
        <taxon>Pseudomonadota</taxon>
        <taxon>Alphaproteobacteria</taxon>
        <taxon>Hyphomicrobiales</taxon>
        <taxon>Rhizobiaceae</taxon>
        <taxon>Sinorhizobium/Ensifer group</taxon>
        <taxon>Sinorhizobium</taxon>
    </lineage>
</organism>
<evidence type="ECO:0000313" key="1">
    <source>
        <dbReference type="EMBL" id="VTZ66079.1"/>
    </source>
</evidence>
<dbReference type="InterPro" id="IPR036866">
    <property type="entry name" value="RibonucZ/Hydroxyglut_hydro"/>
</dbReference>
<accession>A0A508X8E3</accession>
<sequence>MPSMSETSSGTVYIPSSILDGREHRRNDRSFSKVIASVGADTVIIPGHGKPLSTLDDLKHYHEMLATIRDNVARLKSAGRSVDETVAANLREAFDDQWAKAIISPAFFTRFV</sequence>
<gene>
    <name evidence="1" type="ORF">EMEDMD4_950028</name>
</gene>
<protein>
    <recommendedName>
        <fullName evidence="3">MBL fold metallo-hydrolase</fullName>
    </recommendedName>
</protein>
<evidence type="ECO:0000313" key="2">
    <source>
        <dbReference type="Proteomes" id="UP000507954"/>
    </source>
</evidence>
<dbReference type="Gene3D" id="3.60.15.10">
    <property type="entry name" value="Ribonuclease Z/Hydroxyacylglutathione hydrolase-like"/>
    <property type="match status" value="1"/>
</dbReference>
<reference evidence="1 2" key="1">
    <citation type="submission" date="2019-06" db="EMBL/GenBank/DDBJ databases">
        <authorList>
            <person name="Le Quere A."/>
            <person name="Colella S."/>
        </authorList>
    </citation>
    <scope>NUCLEOTIDE SEQUENCE [LARGE SCALE GENOMIC DNA]</scope>
    <source>
        <strain evidence="1">EmedicaeMD41</strain>
    </source>
</reference>
<evidence type="ECO:0008006" key="3">
    <source>
        <dbReference type="Google" id="ProtNLM"/>
    </source>
</evidence>
<dbReference type="SUPFAM" id="SSF56281">
    <property type="entry name" value="Metallo-hydrolase/oxidoreductase"/>
    <property type="match status" value="1"/>
</dbReference>
<dbReference type="EMBL" id="CABFNB010000167">
    <property type="protein sequence ID" value="VTZ66079.1"/>
    <property type="molecule type" value="Genomic_DNA"/>
</dbReference>
<dbReference type="Proteomes" id="UP000507954">
    <property type="component" value="Unassembled WGS sequence"/>
</dbReference>
<name>A0A508X8E3_9HYPH</name>